<keyword evidence="1" id="KW-0732">Signal</keyword>
<name>F4KRT9_HALH1</name>
<evidence type="ECO:0000313" key="3">
    <source>
        <dbReference type="EMBL" id="AEE50043.1"/>
    </source>
</evidence>
<dbReference type="EMBL" id="CP002691">
    <property type="protein sequence ID" value="AEE50043.1"/>
    <property type="molecule type" value="Genomic_DNA"/>
</dbReference>
<dbReference type="PROSITE" id="PS51465">
    <property type="entry name" value="KAZAL_2"/>
    <property type="match status" value="1"/>
</dbReference>
<dbReference type="InterPro" id="IPR025667">
    <property type="entry name" value="SprB_repeat"/>
</dbReference>
<feature type="domain" description="Kazal-like" evidence="2">
    <location>
        <begin position="644"/>
        <end position="695"/>
    </location>
</feature>
<dbReference type="Proteomes" id="UP000008461">
    <property type="component" value="Chromosome"/>
</dbReference>
<dbReference type="Pfam" id="PF18962">
    <property type="entry name" value="Por_Secre_tail"/>
    <property type="match status" value="1"/>
</dbReference>
<evidence type="ECO:0000313" key="4">
    <source>
        <dbReference type="Proteomes" id="UP000008461"/>
    </source>
</evidence>
<dbReference type="InterPro" id="IPR002350">
    <property type="entry name" value="Kazal_dom"/>
</dbReference>
<protein>
    <recommendedName>
        <fullName evidence="2">Kazal-like domain-containing protein</fullName>
    </recommendedName>
</protein>
<dbReference type="SUPFAM" id="SSF49299">
    <property type="entry name" value="PKD domain"/>
    <property type="match status" value="1"/>
</dbReference>
<feature type="chain" id="PRO_5003315964" description="Kazal-like domain-containing protein" evidence="1">
    <location>
        <begin position="22"/>
        <end position="1868"/>
    </location>
</feature>
<proteinExistence type="predicted"/>
<accession>F4KRT9</accession>
<reference evidence="3 4" key="1">
    <citation type="journal article" date="2011" name="Stand. Genomic Sci.">
        <title>Complete genome sequence of Haliscomenobacter hydrossis type strain (O).</title>
        <authorList>
            <consortium name="US DOE Joint Genome Institute (JGI-PGF)"/>
            <person name="Daligault H."/>
            <person name="Lapidus A."/>
            <person name="Zeytun A."/>
            <person name="Nolan M."/>
            <person name="Lucas S."/>
            <person name="Del Rio T.G."/>
            <person name="Tice H."/>
            <person name="Cheng J.F."/>
            <person name="Tapia R."/>
            <person name="Han C."/>
            <person name="Goodwin L."/>
            <person name="Pitluck S."/>
            <person name="Liolios K."/>
            <person name="Pagani I."/>
            <person name="Ivanova N."/>
            <person name="Huntemann M."/>
            <person name="Mavromatis K."/>
            <person name="Mikhailova N."/>
            <person name="Pati A."/>
            <person name="Chen A."/>
            <person name="Palaniappan K."/>
            <person name="Land M."/>
            <person name="Hauser L."/>
            <person name="Brambilla E.M."/>
            <person name="Rohde M."/>
            <person name="Verbarg S."/>
            <person name="Goker M."/>
            <person name="Bristow J."/>
            <person name="Eisen J.A."/>
            <person name="Markowitz V."/>
            <person name="Hugenholtz P."/>
            <person name="Kyrpides N.C."/>
            <person name="Klenk H.P."/>
            <person name="Woyke T."/>
        </authorList>
    </citation>
    <scope>NUCLEOTIDE SEQUENCE [LARGE SCALE GENOMIC DNA]</scope>
    <source>
        <strain evidence="4">ATCC 27775 / DSM 1100 / LMG 10767 / O</strain>
    </source>
</reference>
<dbReference type="Gene3D" id="2.60.40.740">
    <property type="match status" value="1"/>
</dbReference>
<feature type="signal peptide" evidence="1">
    <location>
        <begin position="1"/>
        <end position="21"/>
    </location>
</feature>
<dbReference type="HOGENOM" id="CLU_236484_0_0_10"/>
<dbReference type="InterPro" id="IPR035986">
    <property type="entry name" value="PKD_dom_sf"/>
</dbReference>
<gene>
    <name evidence="3" type="ordered locus">Halhy_2159</name>
</gene>
<dbReference type="InterPro" id="IPR013783">
    <property type="entry name" value="Ig-like_fold"/>
</dbReference>
<dbReference type="Gene3D" id="2.60.120.380">
    <property type="match status" value="2"/>
</dbReference>
<dbReference type="RefSeq" id="WP_013764596.1">
    <property type="nucleotide sequence ID" value="NC_015510.1"/>
</dbReference>
<dbReference type="InterPro" id="IPR026444">
    <property type="entry name" value="Secre_tail"/>
</dbReference>
<dbReference type="Gene3D" id="2.60.40.10">
    <property type="entry name" value="Immunoglobulins"/>
    <property type="match status" value="2"/>
</dbReference>
<evidence type="ECO:0000256" key="1">
    <source>
        <dbReference type="SAM" id="SignalP"/>
    </source>
</evidence>
<dbReference type="KEGG" id="hhy:Halhy_2159"/>
<dbReference type="Pfam" id="PF13573">
    <property type="entry name" value="SprB"/>
    <property type="match status" value="1"/>
</dbReference>
<keyword evidence="4" id="KW-1185">Reference proteome</keyword>
<dbReference type="InterPro" id="IPR024361">
    <property type="entry name" value="BACON"/>
</dbReference>
<dbReference type="NCBIfam" id="TIGR04183">
    <property type="entry name" value="Por_Secre_tail"/>
    <property type="match status" value="1"/>
</dbReference>
<dbReference type="CDD" id="cd14948">
    <property type="entry name" value="BACON"/>
    <property type="match status" value="1"/>
</dbReference>
<evidence type="ECO:0000259" key="2">
    <source>
        <dbReference type="PROSITE" id="PS51465"/>
    </source>
</evidence>
<dbReference type="eggNOG" id="COG3291">
    <property type="taxonomic scope" value="Bacteria"/>
</dbReference>
<reference key="2">
    <citation type="submission" date="2011-04" db="EMBL/GenBank/DDBJ databases">
        <title>Complete sequence of chromosome of Haliscomenobacter hydrossis DSM 1100.</title>
        <authorList>
            <consortium name="US DOE Joint Genome Institute (JGI-PGF)"/>
            <person name="Lucas S."/>
            <person name="Han J."/>
            <person name="Lapidus A."/>
            <person name="Bruce D."/>
            <person name="Goodwin L."/>
            <person name="Pitluck S."/>
            <person name="Peters L."/>
            <person name="Kyrpides N."/>
            <person name="Mavromatis K."/>
            <person name="Ivanova N."/>
            <person name="Ovchinnikova G."/>
            <person name="Pagani I."/>
            <person name="Daligault H."/>
            <person name="Detter J.C."/>
            <person name="Han C."/>
            <person name="Land M."/>
            <person name="Hauser L."/>
            <person name="Markowitz V."/>
            <person name="Cheng J.-F."/>
            <person name="Hugenholtz P."/>
            <person name="Woyke T."/>
            <person name="Wu D."/>
            <person name="Verbarg S."/>
            <person name="Frueling A."/>
            <person name="Brambilla E."/>
            <person name="Klenk H.-P."/>
            <person name="Eisen J.A."/>
        </authorList>
    </citation>
    <scope>NUCLEOTIDE SEQUENCE</scope>
    <source>
        <strain>DSM 1100</strain>
    </source>
</reference>
<sequence length="1868" mass="200514">MRKLLLSLLCITLCATAVIQAQNNCCVGENLGGICLGEDNCESFVPRNCDTLNNRCFQKWWTWPGTAITAEDYVPSNLVSSRRYEGSRALHMKPDANGATPDVVKDLFDLSSGIHRLSWKMYVPSGKTGYFNIQHDFRRLMRGQPNWAYQVFFTPDGSVQVRVGAEGTFRVASFKPDCWLKVTQVINLDRDSVHFFLNNRLVARWKFSFGVVDLDNDNRGDQKIVDRKLGAIDFYANTGFEYYIDKICYQQAPTFTGGPCPTQGQSSYCLGGVTPYSPANACGLPAYDGYVEGEEVFAGACNPGVSACADAIPIACGQSLSNQTTGGIGAKNTFSSKDFSSCVATQNAYGGNDKVYRITITEPTNLQATLNILDVGRNLDMFLLSSCLTYPLATTSQPECAYCLASSTNNNLSNPEESFSIFLEPGTYYLVVDAPQAGVSARFNLALSCGCSCVEGGDTPLGPNVLCENFDVYNNGNLVGQSPRWKLWDAASNDGLIVATTDRAGKALRIQRAATAPDVLFPLGNRTTGRYRLSFNVFVTKGASGYYNIQHTDAGGANPNWAFEIDFQSNSLGRLIVAKRVVGTFYYKNGDWNKTVQIIDLDKDKAELWINDQMVHSWRFSQGTAGDLKQLGAINFYANTGNDILVDNICMFAKETSCTDASLNPVCLSDGRSYRNETQARCDLYTSAELGACISVCDLGGTMIYRGDRFSGTLTTTDQAPNLSWQDSCVTATFAQQSLDSLFGHSYVFYNDEANPFSISLNATNGARAFIYRCSQDGVSSNSARFRCIGRDGETFSQKGYFYVLIMGPKSNSTYAFSVLPEASCRLNPTEIACNVPLANTLSGASRYSIGVGGSNVYQTCYQGGRTYAGSDREFSFRLTKPGKVSVSIQGQAGLGVFLYDFLCGKNCIGFAETNDQGALARTDTMMLNAGVYYVIVDQAISGSNGAFTLTVNCSDYTKTNFLKETGAATCAVNSSGRHNVVFRSLRNSRINGQRLNVNDQLHFFYQKNNRGDLLSTTANWTGTELQVSLPQDAIGDTLKCGYFPDELLKIRLSRNNVSYDITPQYQPIDGVGVTAGNRFAGGGTSLITELSNCCAPHSLRVSPSHRELNGQGGLAEFKVASNMAWTVRKAGASPWIKISTEAGFANDILRVEIDPNNTNADRQDTLFVLGPDNEIQKVVVAQSRSSCAAVAVNLGPDRQICRGQALNLTATGVGNFLWSTGQTGAAISVNPQVNATYAVTITQNGCSGVDEVNVTVNEIPVVDLGQDLQLCSGDNIVFVATGGDSYRWSNGATTATISVRPIQNSTFAVTVTQGGCTGTDQVSVTLEEAPQVSMSANQTICTGQSAVLTASGGASYLWNNGRTSSTISVSPNTNTAYTVTVTNGNCSAIGRTNVNVTPGPTVTSSIDITICEGESPTLAAAGTAPFRWSTGATASSITVSPTTTTTYGVSVSANGCEASDNVTVTVIPKSNINAGQDQVICSGQVANLVASGASGNYRWSNGGTSASIQVQPTTPTEYTVSVSKDGCTSTDKVIVDVNATPLANAGADQTITCTATQVRLDGSKSASGIQIRYQWAELDDGRIISGFTTNSAVVNRPGNYSLLVTNSITGCSSTDQVSVGGSEPVEVSSIQLLEVRCFGEATGSANLTVRGGQAPYTYTWSNGASTNVVRSLKGGIYTVTIADQGICRDTVEVEIKQPERLEITKIRVIPAPSGNVGGIDISVAGGLPPYDFRWFRGSTLLSATEDLMSIGIGEYIVEVYDANNCSYRSDPITVGRTTGLADLNLAQAAKLYPNPTDGKTMLDIELPKAEQLTLELYDRLGRKLEQRKLDSSTRFLETFDLSARAAGLYYLRMVTKDGFAVKEVIKQ</sequence>
<organism evidence="3 4">
    <name type="scientific">Haliscomenobacter hydrossis (strain ATCC 27775 / DSM 1100 / LMG 10767 / O)</name>
    <dbReference type="NCBI Taxonomy" id="760192"/>
    <lineage>
        <taxon>Bacteria</taxon>
        <taxon>Pseudomonadati</taxon>
        <taxon>Bacteroidota</taxon>
        <taxon>Saprospiria</taxon>
        <taxon>Saprospirales</taxon>
        <taxon>Haliscomenobacteraceae</taxon>
        <taxon>Haliscomenobacter</taxon>
    </lineage>
</organism>
<dbReference type="OrthoDB" id="9765926at2"/>
<dbReference type="STRING" id="760192.Halhy_2159"/>